<gene>
    <name evidence="1" type="ORF">NCS_10290</name>
</gene>
<protein>
    <recommendedName>
        <fullName evidence="3">Peptidase</fullName>
    </recommendedName>
</protein>
<reference evidence="2" key="1">
    <citation type="submission" date="2017-03" db="EMBL/GenBank/DDBJ databases">
        <authorList>
            <person name="Herbold C."/>
        </authorList>
    </citation>
    <scope>NUCLEOTIDE SEQUENCE [LARGE SCALE GENOMIC DNA]</scope>
</reference>
<sequence>MAKLAVLIVILCALLPSFVFMSANGDGLASEILPPEMIGNKNVTLSINSSPFLIDNDHVGTQINFVLQDASNQTPLPQVTLAISAFKNNQALFGHIFMSDSGNFLFDVTPDNSSKISINEEGGLFPGLLGHSGSYQIKSPVFASGGLYKFKINVLTMGSYNNQISKTYDAAISIPITNEYPITDKDDGKQTITIVAYYDQIGNFQYDSDNKKMSFSMPFNWSQDNLKQVTVVHQELKIPRAFSSFIVTKYDAHVNGIALPDSAVSIDDYSSDTERIIHLILYKQVLDKIAAQQQNSKPEMNFTLSPSNETAFPIMQYTRNAQYKISLRWDPPKMIAGQTTRFSFQILDPYLVNKTVNSIDYDFSVIEGKNGLLFHNSGTTNNDGAPNTIDVDFPANYTGPITMGFENLNGNSFSDAEISGVVSRPHIVPEFPTGSSVVIAIVFSLTIMLPRFAKI</sequence>
<evidence type="ECO:0000313" key="1">
    <source>
        <dbReference type="EMBL" id="SMH70483.1"/>
    </source>
</evidence>
<evidence type="ECO:0008006" key="3">
    <source>
        <dbReference type="Google" id="ProtNLM"/>
    </source>
</evidence>
<keyword evidence="2" id="KW-1185">Reference proteome</keyword>
<organism evidence="1 2">
    <name type="scientific">Candidatus Nitrosotalea okcheonensis</name>
    <dbReference type="NCBI Taxonomy" id="1903276"/>
    <lineage>
        <taxon>Archaea</taxon>
        <taxon>Nitrososphaerota</taxon>
        <taxon>Nitrososphaeria</taxon>
        <taxon>Nitrosotaleales</taxon>
        <taxon>Nitrosotaleaceae</taxon>
        <taxon>Nitrosotalea</taxon>
    </lineage>
</organism>
<dbReference type="Proteomes" id="UP000230607">
    <property type="component" value="Chromosome 1"/>
</dbReference>
<dbReference type="RefSeq" id="WP_157926623.1">
    <property type="nucleotide sequence ID" value="NZ_LT841358.1"/>
</dbReference>
<dbReference type="AlphaFoldDB" id="A0A2H1FCI5"/>
<name>A0A2H1FCI5_9ARCH</name>
<accession>A0A2H1FCI5</accession>
<dbReference type="EMBL" id="LT841358">
    <property type="protein sequence ID" value="SMH70483.1"/>
    <property type="molecule type" value="Genomic_DNA"/>
</dbReference>
<evidence type="ECO:0000313" key="2">
    <source>
        <dbReference type="Proteomes" id="UP000230607"/>
    </source>
</evidence>
<dbReference type="OrthoDB" id="3172at2157"/>
<proteinExistence type="predicted"/>